<keyword evidence="2" id="KW-0812">Transmembrane</keyword>
<feature type="transmembrane region" description="Helical" evidence="2">
    <location>
        <begin position="251"/>
        <end position="277"/>
    </location>
</feature>
<proteinExistence type="predicted"/>
<reference evidence="3" key="2">
    <citation type="submission" date="2023-06" db="EMBL/GenBank/DDBJ databases">
        <authorList>
            <person name="Kobayashi Y."/>
            <person name="Kayamori A."/>
            <person name="Aoki K."/>
            <person name="Shiwa Y."/>
            <person name="Fujita N."/>
            <person name="Sugita T."/>
            <person name="Iwasaki W."/>
            <person name="Tanaka N."/>
            <person name="Takashima M."/>
        </authorList>
    </citation>
    <scope>NUCLEOTIDE SEQUENCE</scope>
    <source>
        <strain evidence="3">HIS016</strain>
    </source>
</reference>
<keyword evidence="2" id="KW-0472">Membrane</keyword>
<evidence type="ECO:0008006" key="5">
    <source>
        <dbReference type="Google" id="ProtNLM"/>
    </source>
</evidence>
<dbReference type="EMBL" id="BTCM01000002">
    <property type="protein sequence ID" value="GMK55684.1"/>
    <property type="molecule type" value="Genomic_DNA"/>
</dbReference>
<feature type="region of interest" description="Disordered" evidence="1">
    <location>
        <begin position="400"/>
        <end position="447"/>
    </location>
</feature>
<feature type="region of interest" description="Disordered" evidence="1">
    <location>
        <begin position="312"/>
        <end position="335"/>
    </location>
</feature>
<reference evidence="3" key="1">
    <citation type="journal article" date="2023" name="BMC Genomics">
        <title>Chromosome-level genome assemblies of Cutaneotrichosporon spp. (Trichosporonales, Basidiomycota) reveal imbalanced evolution between nucleotide sequences and chromosome synteny.</title>
        <authorList>
            <person name="Kobayashi Y."/>
            <person name="Kayamori A."/>
            <person name="Aoki K."/>
            <person name="Shiwa Y."/>
            <person name="Matsutani M."/>
            <person name="Fujita N."/>
            <person name="Sugita T."/>
            <person name="Iwasaki W."/>
            <person name="Tanaka N."/>
            <person name="Takashima M."/>
        </authorList>
    </citation>
    <scope>NUCLEOTIDE SEQUENCE</scope>
    <source>
        <strain evidence="3">HIS016</strain>
    </source>
</reference>
<protein>
    <recommendedName>
        <fullName evidence="5">Transmembrane protein</fullName>
    </recommendedName>
</protein>
<gene>
    <name evidence="3" type="ORF">CspeluHIS016_0207400</name>
</gene>
<organism evidence="3 4">
    <name type="scientific">Cutaneotrichosporon spelunceum</name>
    <dbReference type="NCBI Taxonomy" id="1672016"/>
    <lineage>
        <taxon>Eukaryota</taxon>
        <taxon>Fungi</taxon>
        <taxon>Dikarya</taxon>
        <taxon>Basidiomycota</taxon>
        <taxon>Agaricomycotina</taxon>
        <taxon>Tremellomycetes</taxon>
        <taxon>Trichosporonales</taxon>
        <taxon>Trichosporonaceae</taxon>
        <taxon>Cutaneotrichosporon</taxon>
    </lineage>
</organism>
<evidence type="ECO:0000256" key="1">
    <source>
        <dbReference type="SAM" id="MobiDB-lite"/>
    </source>
</evidence>
<dbReference type="Proteomes" id="UP001222932">
    <property type="component" value="Unassembled WGS sequence"/>
</dbReference>
<dbReference type="AlphaFoldDB" id="A0AAD3TS80"/>
<keyword evidence="2" id="KW-1133">Transmembrane helix</keyword>
<keyword evidence="4" id="KW-1185">Reference proteome</keyword>
<accession>A0AAD3TS80</accession>
<evidence type="ECO:0000256" key="2">
    <source>
        <dbReference type="SAM" id="Phobius"/>
    </source>
</evidence>
<evidence type="ECO:0000313" key="4">
    <source>
        <dbReference type="Proteomes" id="UP001222932"/>
    </source>
</evidence>
<evidence type="ECO:0000313" key="3">
    <source>
        <dbReference type="EMBL" id="GMK55684.1"/>
    </source>
</evidence>
<sequence>MLDFWPRGAWMLSESENGTIATANSSTPVELAFTFIGSTFTIDAMWDTASDFNVTADGAVPPLNLTRPMEGKLAAGVHSLNVTALGGVRVAGVTWDGPTGLTQVAFTLDGELVVVNEVSWAGEWAIESTVHAPHTLAVGRGNASVYISLPDNTSSFELRGLVAPGAGSFTLDLDPPIRPRFIANTDSNVRDPTALLYSVSLDRHERYTVKVSASSGSVYLLDWGYALDCGGECFGEPPVQPQRRSANSRSAIVGGVLGGVFGLFALLSLLMVCWFCCQLRRRRLSSGRADLNQRKDEEHQFSRVDRKCEAVRMDTDTSRSRGTQAPCPSLSTLPPEALDEQWPITPAAGMSATPSTVHFAPLPWAPPAPSPKFQQDNMIVRNQGEISVLAREYADRLHGQPEVGRAPSPTPSTASSNYLSAGRHMGQEGDAFEIPTRGPDDVQVAPP</sequence>
<name>A0AAD3TS80_9TREE</name>
<comment type="caution">
    <text evidence="3">The sequence shown here is derived from an EMBL/GenBank/DDBJ whole genome shotgun (WGS) entry which is preliminary data.</text>
</comment>